<evidence type="ECO:0000256" key="3">
    <source>
        <dbReference type="ARBA" id="ARBA00022694"/>
    </source>
</evidence>
<dbReference type="Pfam" id="PF00849">
    <property type="entry name" value="PseudoU_synth_2"/>
    <property type="match status" value="1"/>
</dbReference>
<comment type="catalytic activity">
    <reaction evidence="5">
        <text>uridine(32) in tRNA = pseudouridine(32) in tRNA</text>
        <dbReference type="Rhea" id="RHEA:42544"/>
        <dbReference type="Rhea" id="RHEA-COMP:10107"/>
        <dbReference type="Rhea" id="RHEA-COMP:10108"/>
        <dbReference type="ChEBI" id="CHEBI:65314"/>
        <dbReference type="ChEBI" id="CHEBI:65315"/>
        <dbReference type="EC" id="5.4.99.28"/>
    </reaction>
</comment>
<dbReference type="Gene3D" id="3.30.2350.10">
    <property type="entry name" value="Pseudouridine synthase"/>
    <property type="match status" value="1"/>
</dbReference>
<feature type="domain" description="Pseudouridine synthase RsuA/RluA-like" evidence="9">
    <location>
        <begin position="22"/>
        <end position="166"/>
    </location>
</feature>
<dbReference type="SUPFAM" id="SSF55120">
    <property type="entry name" value="Pseudouridine synthase"/>
    <property type="match status" value="1"/>
</dbReference>
<dbReference type="PANTHER" id="PTHR21600">
    <property type="entry name" value="MITOCHONDRIAL RNA PSEUDOURIDINE SYNTHASE"/>
    <property type="match status" value="1"/>
</dbReference>
<dbReference type="InterPro" id="IPR050188">
    <property type="entry name" value="RluA_PseudoU_synthase"/>
</dbReference>
<dbReference type="EC" id="5.4.99.-" evidence="8"/>
<keyword evidence="4 8" id="KW-0413">Isomerase</keyword>
<comment type="catalytic activity">
    <reaction evidence="8">
        <text>a uridine in RNA = a pseudouridine in RNA</text>
        <dbReference type="Rhea" id="RHEA:48348"/>
        <dbReference type="Rhea" id="RHEA-COMP:12068"/>
        <dbReference type="Rhea" id="RHEA-COMP:12069"/>
        <dbReference type="ChEBI" id="CHEBI:65314"/>
        <dbReference type="ChEBI" id="CHEBI:65315"/>
    </reaction>
</comment>
<dbReference type="InterPro" id="IPR006145">
    <property type="entry name" value="PsdUridine_synth_RsuA/RluA"/>
</dbReference>
<evidence type="ECO:0000256" key="5">
    <source>
        <dbReference type="ARBA" id="ARBA00036184"/>
    </source>
</evidence>
<comment type="similarity">
    <text evidence="1 8">Belongs to the pseudouridine synthase RluA family.</text>
</comment>
<comment type="function">
    <text evidence="7">Dual specificity enzyme that catalyzes the synthesis of pseudouridine from uracil-746 in 23S ribosomal RNA and from uracil-32 in the anticodon stem and loop of transfer RNAs.</text>
</comment>
<dbReference type="InterPro" id="IPR020103">
    <property type="entry name" value="PsdUridine_synth_cat_dom_sf"/>
</dbReference>
<evidence type="ECO:0000256" key="1">
    <source>
        <dbReference type="ARBA" id="ARBA00010876"/>
    </source>
</evidence>
<dbReference type="PROSITE" id="PS01129">
    <property type="entry name" value="PSI_RLU"/>
    <property type="match status" value="1"/>
</dbReference>
<evidence type="ECO:0000256" key="2">
    <source>
        <dbReference type="ARBA" id="ARBA00022552"/>
    </source>
</evidence>
<reference evidence="10" key="1">
    <citation type="submission" date="2022-10" db="EMBL/GenBank/DDBJ databases">
        <title>Catenovulum adriacola sp. nov. isolated in the Harbour of Susak.</title>
        <authorList>
            <person name="Schoch T."/>
            <person name="Reich S.J."/>
            <person name="Stoeferle S."/>
            <person name="Flaiz M."/>
            <person name="Kazda M."/>
            <person name="Riedel C.U."/>
            <person name="Duerre P."/>
        </authorList>
    </citation>
    <scope>NUCLEOTIDE SEQUENCE</scope>
    <source>
        <strain evidence="10">TS8</strain>
    </source>
</reference>
<keyword evidence="2" id="KW-0698">rRNA processing</keyword>
<keyword evidence="11" id="KW-1185">Reference proteome</keyword>
<dbReference type="Proteomes" id="UP001163726">
    <property type="component" value="Chromosome"/>
</dbReference>
<evidence type="ECO:0000256" key="6">
    <source>
        <dbReference type="ARBA" id="ARBA00036916"/>
    </source>
</evidence>
<sequence>MQKFIYKPPQAPLQIIYQDDALLVINKPSGLLSNPGRAPETQDCALTRLQKQFPQVFLVHRLDCETSGILLFAKTKAAEIHLKKQFEARQTQKTYLAEVAGTPQPLSGIMDWPLIADKTRVPLQKVALDSGKKALTHYRVLQIHPASSLIELKPVTGRTHQLRVHLLTLGHAILGDNFYAPKSIKNASDRLCLHAMHLQITHPETNQLIEFHCPANF</sequence>
<comment type="catalytic activity">
    <reaction evidence="6">
        <text>uridine(746) in 23S rRNA = pseudouridine(746) in 23S rRNA</text>
        <dbReference type="Rhea" id="RHEA:42548"/>
        <dbReference type="Rhea" id="RHEA-COMP:10109"/>
        <dbReference type="Rhea" id="RHEA-COMP:10110"/>
        <dbReference type="ChEBI" id="CHEBI:65314"/>
        <dbReference type="ChEBI" id="CHEBI:65315"/>
        <dbReference type="EC" id="5.4.99.29"/>
    </reaction>
</comment>
<evidence type="ECO:0000313" key="11">
    <source>
        <dbReference type="Proteomes" id="UP001163726"/>
    </source>
</evidence>
<evidence type="ECO:0000259" key="9">
    <source>
        <dbReference type="Pfam" id="PF00849"/>
    </source>
</evidence>
<accession>A0ABY7AQB8</accession>
<organism evidence="10 11">
    <name type="scientific">Catenovulum adriaticum</name>
    <dbReference type="NCBI Taxonomy" id="2984846"/>
    <lineage>
        <taxon>Bacteria</taxon>
        <taxon>Pseudomonadati</taxon>
        <taxon>Pseudomonadota</taxon>
        <taxon>Gammaproteobacteria</taxon>
        <taxon>Alteromonadales</taxon>
        <taxon>Alteromonadaceae</taxon>
        <taxon>Catenovulum</taxon>
    </lineage>
</organism>
<evidence type="ECO:0000313" key="10">
    <source>
        <dbReference type="EMBL" id="WAJ70861.1"/>
    </source>
</evidence>
<dbReference type="PANTHER" id="PTHR21600:SF91">
    <property type="entry name" value="DUAL-SPECIFICITY RNA PSEUDOURIDINE SYNTHASE RLUA"/>
    <property type="match status" value="1"/>
</dbReference>
<protein>
    <recommendedName>
        <fullName evidence="8">Pseudouridine synthase</fullName>
        <ecNumber evidence="8">5.4.99.-</ecNumber>
    </recommendedName>
</protein>
<evidence type="ECO:0000256" key="4">
    <source>
        <dbReference type="ARBA" id="ARBA00023235"/>
    </source>
</evidence>
<dbReference type="EMBL" id="CP109965">
    <property type="protein sequence ID" value="WAJ70861.1"/>
    <property type="molecule type" value="Genomic_DNA"/>
</dbReference>
<gene>
    <name evidence="10" type="ORF">OLW01_03360</name>
</gene>
<dbReference type="InterPro" id="IPR006224">
    <property type="entry name" value="PsdUridine_synth_RluA-like_CS"/>
</dbReference>
<dbReference type="NCBIfam" id="TIGR00005">
    <property type="entry name" value="rluA_subfam"/>
    <property type="match status" value="1"/>
</dbReference>
<dbReference type="CDD" id="cd02869">
    <property type="entry name" value="PseudoU_synth_RluA_like"/>
    <property type="match status" value="1"/>
</dbReference>
<dbReference type="InterPro" id="IPR006225">
    <property type="entry name" value="PsdUridine_synth_RluC/D"/>
</dbReference>
<evidence type="ECO:0000256" key="8">
    <source>
        <dbReference type="RuleBase" id="RU362028"/>
    </source>
</evidence>
<evidence type="ECO:0000256" key="7">
    <source>
        <dbReference type="ARBA" id="ARBA00037305"/>
    </source>
</evidence>
<proteinExistence type="inferred from homology"/>
<comment type="function">
    <text evidence="8">Responsible for synthesis of pseudouridine from uracil.</text>
</comment>
<dbReference type="RefSeq" id="WP_268075206.1">
    <property type="nucleotide sequence ID" value="NZ_CP109965.1"/>
</dbReference>
<name>A0ABY7AQB8_9ALTE</name>
<keyword evidence="3" id="KW-0819">tRNA processing</keyword>